<keyword evidence="4" id="KW-0804">Transcription</keyword>
<dbReference type="PANTHER" id="PTHR30419:SF24">
    <property type="entry name" value="HTH-TYPE TRANSCRIPTIONAL REGULATOR CZCR"/>
    <property type="match status" value="1"/>
</dbReference>
<reference evidence="5 6" key="1">
    <citation type="journal article" date="2015" name="PLoS ONE">
        <title>Genome Sequence of Bacillus endophyticus and Analysis of Its Companion Mechanism in the Ketogulonigenium vulgare-Bacillus Strain Consortium.</title>
        <authorList>
            <person name="Jia N."/>
            <person name="Du J."/>
            <person name="Ding M.Z."/>
            <person name="Gao F."/>
            <person name="Yuan Y.J."/>
        </authorList>
    </citation>
    <scope>NUCLEOTIDE SEQUENCE [LARGE SCALE GENOMIC DNA]</scope>
    <source>
        <strain evidence="5 6">Hbe603</strain>
    </source>
</reference>
<dbReference type="Gene3D" id="3.40.190.290">
    <property type="match status" value="1"/>
</dbReference>
<dbReference type="InterPro" id="IPR000847">
    <property type="entry name" value="LysR_HTH_N"/>
</dbReference>
<proteinExistence type="inferred from homology"/>
<accession>A0A1X7G4U0</accession>
<dbReference type="GO" id="GO:0003677">
    <property type="term" value="F:DNA binding"/>
    <property type="evidence" value="ECO:0007669"/>
    <property type="project" value="UniProtKB-KW"/>
</dbReference>
<reference evidence="6" key="2">
    <citation type="submission" date="2015-06" db="EMBL/GenBank/DDBJ databases">
        <title>Genome Sequence of Bacillus endophyticus and Analysis of its Companion Mechanism in the Ketogulonigenium vulgare-Bacillus strain Consortium.</title>
        <authorList>
            <person name="Jia N."/>
            <person name="Du J."/>
            <person name="Ding M.-Z."/>
            <person name="Gao F."/>
            <person name="Yuan Y.-J."/>
        </authorList>
    </citation>
    <scope>NUCLEOTIDE SEQUENCE [LARGE SCALE GENOMIC DNA]</scope>
    <source>
        <strain evidence="6">Hbe603</strain>
    </source>
</reference>
<dbReference type="SUPFAM" id="SSF53850">
    <property type="entry name" value="Periplasmic binding protein-like II"/>
    <property type="match status" value="1"/>
</dbReference>
<dbReference type="InterPro" id="IPR036390">
    <property type="entry name" value="WH_DNA-bd_sf"/>
</dbReference>
<dbReference type="Pfam" id="PF00126">
    <property type="entry name" value="HTH_1"/>
    <property type="match status" value="1"/>
</dbReference>
<dbReference type="InterPro" id="IPR050950">
    <property type="entry name" value="HTH-type_LysR_regulators"/>
</dbReference>
<comment type="similarity">
    <text evidence="1">Belongs to the LysR transcriptional regulatory family.</text>
</comment>
<dbReference type="SUPFAM" id="SSF46785">
    <property type="entry name" value="Winged helix' DNA-binding domain"/>
    <property type="match status" value="1"/>
</dbReference>
<organism evidence="5 6">
    <name type="scientific">Priestia filamentosa</name>
    <dbReference type="NCBI Taxonomy" id="1402861"/>
    <lineage>
        <taxon>Bacteria</taxon>
        <taxon>Bacillati</taxon>
        <taxon>Bacillota</taxon>
        <taxon>Bacilli</taxon>
        <taxon>Bacillales</taxon>
        <taxon>Bacillaceae</taxon>
        <taxon>Priestia</taxon>
    </lineage>
</organism>
<dbReference type="FunFam" id="1.10.10.10:FF:000001">
    <property type="entry name" value="LysR family transcriptional regulator"/>
    <property type="match status" value="1"/>
</dbReference>
<accession>A0A0H4KH01</accession>
<dbReference type="Proteomes" id="UP000036202">
    <property type="component" value="Chromosome"/>
</dbReference>
<keyword evidence="6" id="KW-1185">Reference proteome</keyword>
<sequence length="293" mass="33443">MTLSRFEVFYTIVQCGSLTKAAEILKLTQPGISHAITSLENELGFSLITRNRSGIHLTHNGEHMLPYIRDILILNNTIKQEAAAINGLEVGVVRVGSFTSVATQWLPYIIKEFQDDYEGIEIKLLEGDYSTLEKWISTGIIDCSFLVSPSSKSFEFRPLKKDKMVCILSNEHPLSRQDKISFEQIEREPLIMPKESWDNETRQIFRENNIKPKVKFEVSDDQAIMAMVQNNLGISVRPEMTLTHIPDNVHVAKLEKDCFRLIGIAAKPNSSPATKTFIKYVYSWVEKHHFLDI</sequence>
<gene>
    <name evidence="5" type="ORF">BEH_08225</name>
</gene>
<evidence type="ECO:0000256" key="4">
    <source>
        <dbReference type="ARBA" id="ARBA00023163"/>
    </source>
</evidence>
<dbReference type="RefSeq" id="WP_019393448.1">
    <property type="nucleotide sequence ID" value="NZ_ALIM01000023.1"/>
</dbReference>
<evidence type="ECO:0000313" key="5">
    <source>
        <dbReference type="EMBL" id="AKO92086.1"/>
    </source>
</evidence>
<dbReference type="PRINTS" id="PR00039">
    <property type="entry name" value="HTHLYSR"/>
</dbReference>
<dbReference type="GO" id="GO:0003700">
    <property type="term" value="F:DNA-binding transcription factor activity"/>
    <property type="evidence" value="ECO:0007669"/>
    <property type="project" value="InterPro"/>
</dbReference>
<dbReference type="Gene3D" id="1.10.10.10">
    <property type="entry name" value="Winged helix-like DNA-binding domain superfamily/Winged helix DNA-binding domain"/>
    <property type="match status" value="1"/>
</dbReference>
<dbReference type="CDD" id="cd05466">
    <property type="entry name" value="PBP2_LTTR_substrate"/>
    <property type="match status" value="1"/>
</dbReference>
<keyword evidence="2" id="KW-0805">Transcription regulation</keyword>
<protein>
    <submittedName>
        <fullName evidence="5">LysR family transcriptional regulator</fullName>
    </submittedName>
</protein>
<dbReference type="AlphaFoldDB" id="A0A1X7G4U0"/>
<dbReference type="InterPro" id="IPR005119">
    <property type="entry name" value="LysR_subst-bd"/>
</dbReference>
<evidence type="ECO:0000256" key="2">
    <source>
        <dbReference type="ARBA" id="ARBA00023015"/>
    </source>
</evidence>
<dbReference type="OrthoDB" id="63123at2"/>
<evidence type="ECO:0000256" key="1">
    <source>
        <dbReference type="ARBA" id="ARBA00009437"/>
    </source>
</evidence>
<name>A0A1X7G4U0_9BACI</name>
<keyword evidence="3" id="KW-0238">DNA-binding</keyword>
<dbReference type="EMBL" id="CP011974">
    <property type="protein sequence ID" value="AKO92086.1"/>
    <property type="molecule type" value="Genomic_DNA"/>
</dbReference>
<dbReference type="KEGG" id="beo:BEH_08225"/>
<dbReference type="PATRIC" id="fig|135735.6.peg.1691"/>
<evidence type="ECO:0000256" key="3">
    <source>
        <dbReference type="ARBA" id="ARBA00023125"/>
    </source>
</evidence>
<dbReference type="PROSITE" id="PS50931">
    <property type="entry name" value="HTH_LYSR"/>
    <property type="match status" value="1"/>
</dbReference>
<dbReference type="Pfam" id="PF03466">
    <property type="entry name" value="LysR_substrate"/>
    <property type="match status" value="1"/>
</dbReference>
<evidence type="ECO:0000313" key="6">
    <source>
        <dbReference type="Proteomes" id="UP000036202"/>
    </source>
</evidence>
<dbReference type="PANTHER" id="PTHR30419">
    <property type="entry name" value="HTH-TYPE TRANSCRIPTIONAL REGULATOR YBHD"/>
    <property type="match status" value="1"/>
</dbReference>
<dbReference type="InterPro" id="IPR036388">
    <property type="entry name" value="WH-like_DNA-bd_sf"/>
</dbReference>
<dbReference type="GO" id="GO:0005829">
    <property type="term" value="C:cytosol"/>
    <property type="evidence" value="ECO:0007669"/>
    <property type="project" value="TreeGrafter"/>
</dbReference>
<dbReference type="GeneID" id="93703597"/>